<dbReference type="EMBL" id="JAVRIF010000013">
    <property type="protein sequence ID" value="MDT0605274.1"/>
    <property type="molecule type" value="Genomic_DNA"/>
</dbReference>
<organism evidence="1 2">
    <name type="scientific">Thalassotalea castellviae</name>
    <dbReference type="NCBI Taxonomy" id="3075612"/>
    <lineage>
        <taxon>Bacteria</taxon>
        <taxon>Pseudomonadati</taxon>
        <taxon>Pseudomonadota</taxon>
        <taxon>Gammaproteobacteria</taxon>
        <taxon>Alteromonadales</taxon>
        <taxon>Colwelliaceae</taxon>
        <taxon>Thalassotalea</taxon>
    </lineage>
</organism>
<comment type="caution">
    <text evidence="1">The sequence shown here is derived from an EMBL/GenBank/DDBJ whole genome shotgun (WGS) entry which is preliminary data.</text>
</comment>
<accession>A0ABU3A520</accession>
<dbReference type="SUPFAM" id="SSF53448">
    <property type="entry name" value="Nucleotide-diphospho-sugar transferases"/>
    <property type="match status" value="1"/>
</dbReference>
<gene>
    <name evidence="1" type="ORF">RM573_16860</name>
</gene>
<keyword evidence="2" id="KW-1185">Reference proteome</keyword>
<dbReference type="Proteomes" id="UP001266357">
    <property type="component" value="Unassembled WGS sequence"/>
</dbReference>
<protein>
    <recommendedName>
        <fullName evidence="3">Glycosyl transferase family 2</fullName>
    </recommendedName>
</protein>
<name>A0ABU3A520_9GAMM</name>
<proteinExistence type="predicted"/>
<reference evidence="1 2" key="1">
    <citation type="submission" date="2023-09" db="EMBL/GenBank/DDBJ databases">
        <authorList>
            <person name="Rey-Velasco X."/>
        </authorList>
    </citation>
    <scope>NUCLEOTIDE SEQUENCE [LARGE SCALE GENOMIC DNA]</scope>
    <source>
        <strain evidence="1 2">W431</strain>
    </source>
</reference>
<evidence type="ECO:0000313" key="1">
    <source>
        <dbReference type="EMBL" id="MDT0605274.1"/>
    </source>
</evidence>
<evidence type="ECO:0000313" key="2">
    <source>
        <dbReference type="Proteomes" id="UP001266357"/>
    </source>
</evidence>
<dbReference type="InterPro" id="IPR029044">
    <property type="entry name" value="Nucleotide-diphossugar_trans"/>
</dbReference>
<dbReference type="RefSeq" id="WP_311584791.1">
    <property type="nucleotide sequence ID" value="NZ_JAVRIF010000013.1"/>
</dbReference>
<dbReference type="Gene3D" id="3.90.550.10">
    <property type="entry name" value="Spore Coat Polysaccharide Biosynthesis Protein SpsA, Chain A"/>
    <property type="match status" value="1"/>
</dbReference>
<sequence>MNNFAKYLTKYAEDEVSLLATFPQHKSFSHTLIIPAYKESPSFIDSFIRSSLVDQNVLLIIVINQPEYETDSYPQSALAQHGLSTGKVTWQSDNLTLVDMDNSNSAILVIDRFTQPIPNKQGVGLARKIGADVACALIEQKVIKSMWLHSSDADAQLPDNYFTSLMDNQSHTSVAACYNFIHSCDDKVIESANAIYEQALRYYVAGLSYAKSPYNYFTIGSVLVFRAQAYVTVRGFPKRSAGEDFYLLNKIAKLGDILWLKNSVLRLEARMSDRVPFGTGPAVKQIVELSEKGQSYHYYHPVVFERLKSLLHHFSSLHQNLDNLSVWYKTGSNDIEFALKTIGFDAFVDKQKGINEKQFNKQLLVWFDAFKTLKFIHALKDNYYPNIPIEEAISQANFVI</sequence>
<evidence type="ECO:0008006" key="3">
    <source>
        <dbReference type="Google" id="ProtNLM"/>
    </source>
</evidence>